<evidence type="ECO:0000313" key="8">
    <source>
        <dbReference type="EMBL" id="CAD7089573.1"/>
    </source>
</evidence>
<organism evidence="8 9">
    <name type="scientific">Hermetia illucens</name>
    <name type="common">Black soldier fly</name>
    <dbReference type="NCBI Taxonomy" id="343691"/>
    <lineage>
        <taxon>Eukaryota</taxon>
        <taxon>Metazoa</taxon>
        <taxon>Ecdysozoa</taxon>
        <taxon>Arthropoda</taxon>
        <taxon>Hexapoda</taxon>
        <taxon>Insecta</taxon>
        <taxon>Pterygota</taxon>
        <taxon>Neoptera</taxon>
        <taxon>Endopterygota</taxon>
        <taxon>Diptera</taxon>
        <taxon>Brachycera</taxon>
        <taxon>Stratiomyomorpha</taxon>
        <taxon>Stratiomyidae</taxon>
        <taxon>Hermetiinae</taxon>
        <taxon>Hermetia</taxon>
    </lineage>
</organism>
<gene>
    <name evidence="8" type="ORF">HERILL_LOCUS12114</name>
</gene>
<dbReference type="PANTHER" id="PTHR43461">
    <property type="entry name" value="TRANSMEMBRANE PROTEIN 256"/>
    <property type="match status" value="1"/>
</dbReference>
<dbReference type="AlphaFoldDB" id="A0A7R8YXL9"/>
<feature type="transmembrane region" description="Helical" evidence="7">
    <location>
        <begin position="162"/>
        <end position="182"/>
    </location>
</feature>
<keyword evidence="9" id="KW-1185">Reference proteome</keyword>
<feature type="transmembrane region" description="Helical" evidence="7">
    <location>
        <begin position="128"/>
        <end position="150"/>
    </location>
</feature>
<dbReference type="Pfam" id="PF04241">
    <property type="entry name" value="DUF423"/>
    <property type="match status" value="1"/>
</dbReference>
<feature type="region of interest" description="Disordered" evidence="6">
    <location>
        <begin position="72"/>
        <end position="95"/>
    </location>
</feature>
<evidence type="ECO:0000256" key="2">
    <source>
        <dbReference type="ARBA" id="ARBA00006208"/>
    </source>
</evidence>
<keyword evidence="5 7" id="KW-0472">Membrane</keyword>
<dbReference type="EMBL" id="LR899012">
    <property type="protein sequence ID" value="CAD7089573.1"/>
    <property type="molecule type" value="Genomic_DNA"/>
</dbReference>
<dbReference type="GO" id="GO:0016020">
    <property type="term" value="C:membrane"/>
    <property type="evidence" value="ECO:0007669"/>
    <property type="project" value="UniProtKB-SubCell"/>
</dbReference>
<keyword evidence="3 7" id="KW-0812">Transmembrane</keyword>
<evidence type="ECO:0000256" key="3">
    <source>
        <dbReference type="ARBA" id="ARBA00022692"/>
    </source>
</evidence>
<dbReference type="OrthoDB" id="269173at2759"/>
<dbReference type="Proteomes" id="UP000594454">
    <property type="component" value="Chromosome 4"/>
</dbReference>
<evidence type="ECO:0000256" key="7">
    <source>
        <dbReference type="SAM" id="Phobius"/>
    </source>
</evidence>
<reference evidence="8 9" key="1">
    <citation type="submission" date="2020-11" db="EMBL/GenBank/DDBJ databases">
        <authorList>
            <person name="Wallbank WR R."/>
            <person name="Pardo Diaz C."/>
            <person name="Kozak K."/>
            <person name="Martin S."/>
            <person name="Jiggins C."/>
            <person name="Moest M."/>
            <person name="Warren A I."/>
            <person name="Generalovic N T."/>
            <person name="Byers J.R.P. K."/>
            <person name="Montejo-Kovacevich G."/>
            <person name="Yen C E."/>
        </authorList>
    </citation>
    <scope>NUCLEOTIDE SEQUENCE [LARGE SCALE GENOMIC DNA]</scope>
</reference>
<name>A0A7R8YXL9_HERIL</name>
<feature type="transmembrane region" description="Helical" evidence="7">
    <location>
        <begin position="42"/>
        <end position="61"/>
    </location>
</feature>
<sequence>MKSTNEKMASYRACDPYNCAPTGSRPSLSAGGICSGMAKSRLAGRLGAISGALALAIAGYAKRKRIFGVDSETTEPLDGGGGDNEDNEPKPVLDEGNDKWILTDQERFFYSGNQQHFYHSLALMAVPYAAKLPTLTTSLLISGIVLFCGTQYYRSFNKDNVYAGRPLLWIGGLCLISAWFTFLL</sequence>
<evidence type="ECO:0000256" key="6">
    <source>
        <dbReference type="SAM" id="MobiDB-lite"/>
    </source>
</evidence>
<proteinExistence type="inferred from homology"/>
<dbReference type="PANTHER" id="PTHR43461:SF1">
    <property type="entry name" value="TRANSMEMBRANE PROTEIN 256"/>
    <property type="match status" value="1"/>
</dbReference>
<evidence type="ECO:0000256" key="1">
    <source>
        <dbReference type="ARBA" id="ARBA00004141"/>
    </source>
</evidence>
<keyword evidence="4 7" id="KW-1133">Transmembrane helix</keyword>
<protein>
    <submittedName>
        <fullName evidence="8">Uncharacterized protein</fullName>
    </submittedName>
</protein>
<dbReference type="InParanoid" id="A0A7R8YXL9"/>
<evidence type="ECO:0000256" key="5">
    <source>
        <dbReference type="ARBA" id="ARBA00023136"/>
    </source>
</evidence>
<evidence type="ECO:0000313" key="9">
    <source>
        <dbReference type="Proteomes" id="UP000594454"/>
    </source>
</evidence>
<evidence type="ECO:0000256" key="4">
    <source>
        <dbReference type="ARBA" id="ARBA00022989"/>
    </source>
</evidence>
<comment type="similarity">
    <text evidence="2">Belongs to the TMEM256 family.</text>
</comment>
<dbReference type="InterPro" id="IPR006696">
    <property type="entry name" value="DUF423"/>
</dbReference>
<accession>A0A7R8YXL9</accession>
<comment type="subcellular location">
    <subcellularLocation>
        <location evidence="1">Membrane</location>
        <topology evidence="1">Multi-pass membrane protein</topology>
    </subcellularLocation>
</comment>